<feature type="transmembrane region" description="Helical" evidence="7">
    <location>
        <begin position="158"/>
        <end position="176"/>
    </location>
</feature>
<dbReference type="PANTHER" id="PTHR43663">
    <property type="entry name" value="CHROMATE TRANSPORT PROTEIN-RELATED"/>
    <property type="match status" value="1"/>
</dbReference>
<proteinExistence type="inferred from homology"/>
<feature type="transmembrane region" description="Helical" evidence="7">
    <location>
        <begin position="7"/>
        <end position="29"/>
    </location>
</feature>
<organism evidence="8 9">
    <name type="scientific">Parasutterella muris</name>
    <dbReference type="NCBI Taxonomy" id="2565572"/>
    <lineage>
        <taxon>Bacteria</taxon>
        <taxon>Pseudomonadati</taxon>
        <taxon>Pseudomonadota</taxon>
        <taxon>Betaproteobacteria</taxon>
        <taxon>Burkholderiales</taxon>
        <taxon>Sutterellaceae</taxon>
        <taxon>Parasutterella</taxon>
    </lineage>
</organism>
<evidence type="ECO:0000256" key="1">
    <source>
        <dbReference type="ARBA" id="ARBA00004651"/>
    </source>
</evidence>
<evidence type="ECO:0000256" key="7">
    <source>
        <dbReference type="SAM" id="Phobius"/>
    </source>
</evidence>
<dbReference type="EMBL" id="WSRP01000018">
    <property type="protein sequence ID" value="MVX56938.1"/>
    <property type="molecule type" value="Genomic_DNA"/>
</dbReference>
<protein>
    <submittedName>
        <fullName evidence="8">Chromate transporter</fullName>
    </submittedName>
</protein>
<reference evidence="8 9" key="1">
    <citation type="submission" date="2019-12" db="EMBL/GenBank/DDBJ databases">
        <title>Microbes associate with the intestines of laboratory mice.</title>
        <authorList>
            <person name="Navarre W."/>
            <person name="Wong E."/>
        </authorList>
    </citation>
    <scope>NUCLEOTIDE SEQUENCE [LARGE SCALE GENOMIC DNA]</scope>
    <source>
        <strain evidence="8 9">NM82_D38</strain>
    </source>
</reference>
<evidence type="ECO:0000256" key="5">
    <source>
        <dbReference type="ARBA" id="ARBA00022989"/>
    </source>
</evidence>
<feature type="transmembrane region" description="Helical" evidence="7">
    <location>
        <begin position="116"/>
        <end position="133"/>
    </location>
</feature>
<evidence type="ECO:0000256" key="6">
    <source>
        <dbReference type="ARBA" id="ARBA00023136"/>
    </source>
</evidence>
<evidence type="ECO:0000313" key="8">
    <source>
        <dbReference type="EMBL" id="MVX56938.1"/>
    </source>
</evidence>
<keyword evidence="6 7" id="KW-0472">Membrane</keyword>
<name>A0A6L6YJT1_9BURK</name>
<dbReference type="GO" id="GO:0005886">
    <property type="term" value="C:plasma membrane"/>
    <property type="evidence" value="ECO:0007669"/>
    <property type="project" value="UniProtKB-SubCell"/>
</dbReference>
<feature type="transmembrane region" description="Helical" evidence="7">
    <location>
        <begin position="68"/>
        <end position="95"/>
    </location>
</feature>
<comment type="subcellular location">
    <subcellularLocation>
        <location evidence="1">Cell membrane</location>
        <topology evidence="1">Multi-pass membrane protein</topology>
    </subcellularLocation>
</comment>
<keyword evidence="3" id="KW-1003">Cell membrane</keyword>
<dbReference type="RefSeq" id="WP_160335367.1">
    <property type="nucleotide sequence ID" value="NZ_WSRP01000018.1"/>
</dbReference>
<dbReference type="InterPro" id="IPR052518">
    <property type="entry name" value="CHR_Transporter"/>
</dbReference>
<comment type="caution">
    <text evidence="8">The sequence shown here is derived from an EMBL/GenBank/DDBJ whole genome shotgun (WGS) entry which is preliminary data.</text>
</comment>
<evidence type="ECO:0000256" key="4">
    <source>
        <dbReference type="ARBA" id="ARBA00022692"/>
    </source>
</evidence>
<gene>
    <name evidence="8" type="ORF">E5987_06915</name>
</gene>
<sequence>MIPASLFAGLFIHFALISIMAIGGFMATLPGMYSYLVDTAALLTPEQFAKTVAFGQSLPGPNMLIAGVLGWAACGPLGALATLSGTAIPFSLIAVAAGRYVREHKTSYLVRAYKSGMAPVAIGLLFATAYLLLSGDLTNWKSVCWAVVVTLIVWRTKFPLILLIAAGGVLGALGVFA</sequence>
<dbReference type="GO" id="GO:0015109">
    <property type="term" value="F:chromate transmembrane transporter activity"/>
    <property type="evidence" value="ECO:0007669"/>
    <property type="project" value="InterPro"/>
</dbReference>
<keyword evidence="9" id="KW-1185">Reference proteome</keyword>
<dbReference type="InterPro" id="IPR003370">
    <property type="entry name" value="Chromate_transpt"/>
</dbReference>
<keyword evidence="5 7" id="KW-1133">Transmembrane helix</keyword>
<comment type="similarity">
    <text evidence="2">Belongs to the chromate ion transporter (CHR) (TC 2.A.51) family.</text>
</comment>
<dbReference type="PANTHER" id="PTHR43663:SF1">
    <property type="entry name" value="CHROMATE TRANSPORTER"/>
    <property type="match status" value="1"/>
</dbReference>
<dbReference type="Pfam" id="PF02417">
    <property type="entry name" value="Chromate_transp"/>
    <property type="match status" value="1"/>
</dbReference>
<evidence type="ECO:0000313" key="9">
    <source>
        <dbReference type="Proteomes" id="UP000472580"/>
    </source>
</evidence>
<evidence type="ECO:0000256" key="2">
    <source>
        <dbReference type="ARBA" id="ARBA00005262"/>
    </source>
</evidence>
<accession>A0A6L6YJT1</accession>
<dbReference type="OrthoDB" id="556585at2"/>
<keyword evidence="4 7" id="KW-0812">Transmembrane</keyword>
<dbReference type="AlphaFoldDB" id="A0A6L6YJT1"/>
<dbReference type="Proteomes" id="UP000472580">
    <property type="component" value="Unassembled WGS sequence"/>
</dbReference>
<evidence type="ECO:0000256" key="3">
    <source>
        <dbReference type="ARBA" id="ARBA00022475"/>
    </source>
</evidence>